<dbReference type="EMBL" id="CP098023">
    <property type="protein sequence ID" value="WKD49480.1"/>
    <property type="molecule type" value="Genomic_DNA"/>
</dbReference>
<proteinExistence type="predicted"/>
<reference evidence="2 3" key="1">
    <citation type="submission" date="2022-05" db="EMBL/GenBank/DDBJ databases">
        <title>Microbulbifer sp. nov., isolated from sponge.</title>
        <authorList>
            <person name="Gao L."/>
        </authorList>
    </citation>
    <scope>NUCLEOTIDE SEQUENCE [LARGE SCALE GENOMIC DNA]</scope>
    <source>
        <strain evidence="2 3">MI-G</strain>
    </source>
</reference>
<evidence type="ECO:0008006" key="4">
    <source>
        <dbReference type="Google" id="ProtNLM"/>
    </source>
</evidence>
<feature type="compositionally biased region" description="Polar residues" evidence="1">
    <location>
        <begin position="329"/>
        <end position="346"/>
    </location>
</feature>
<evidence type="ECO:0000313" key="2">
    <source>
        <dbReference type="EMBL" id="WKD49480.1"/>
    </source>
</evidence>
<name>A0ABY9EAJ5_9GAMM</name>
<dbReference type="Proteomes" id="UP001321520">
    <property type="component" value="Chromosome"/>
</dbReference>
<dbReference type="RefSeq" id="WP_301415308.1">
    <property type="nucleotide sequence ID" value="NZ_CP098023.1"/>
</dbReference>
<sequence length="564" mass="62980">MIAFVIPGLCLLACTASIFLLQRRRRAKPLDYGLQLAIWLSAWMLWQPPALVTAGRHIELDSEDLAGALPVTFAGVKNISLSGVPPGRDALRDLAPVRLDLSNLQVSDTGWGFHWPRQIALGEALQLQIHSEQPLAESARLALVNPYGDIEESLELKAGEKVQAQLSATPKLTGPQLFRVQIENAAGESRFDPLPIVVQEPRQPRVLLWLARPAFESAALSRWLRQSGVAAQVVTQLAPEIVREETLNGLQSIGSLELMAVTSPFHLLILDSDLWPQLSPQQKQQLSALASQKSLLWLVRSDASEAFLHYSAAQSMPLQKAENTKPDTDSFTDLNDQNTDNPTTPSLRPLGFQAMQSGPSDFLLGDRENPLFWGRSTDTQHLGFILFSDSHRWLTSGFATEFTSLWKSIFDYQLKHLGTQQPITLSGALPRAQERITLCSPQFIEKHPLLFDSQDKPLSVDGIAANGSPQGQCHNFWARNSGWHQLKTKNSREPPFDFYIFAKDDWPLWQQSLSAIETRQMAAARLGPIDNTHSARVPIARHWPALILLVLVCLSWWRERALLR</sequence>
<evidence type="ECO:0000256" key="1">
    <source>
        <dbReference type="SAM" id="MobiDB-lite"/>
    </source>
</evidence>
<evidence type="ECO:0000313" key="3">
    <source>
        <dbReference type="Proteomes" id="UP001321520"/>
    </source>
</evidence>
<feature type="region of interest" description="Disordered" evidence="1">
    <location>
        <begin position="318"/>
        <end position="349"/>
    </location>
</feature>
<protein>
    <recommendedName>
        <fullName evidence="4">DUF4350 domain-containing protein</fullName>
    </recommendedName>
</protein>
<accession>A0ABY9EAJ5</accession>
<organism evidence="2 3">
    <name type="scientific">Microbulbifer spongiae</name>
    <dbReference type="NCBI Taxonomy" id="2944933"/>
    <lineage>
        <taxon>Bacteria</taxon>
        <taxon>Pseudomonadati</taxon>
        <taxon>Pseudomonadota</taxon>
        <taxon>Gammaproteobacteria</taxon>
        <taxon>Cellvibrionales</taxon>
        <taxon>Microbulbiferaceae</taxon>
        <taxon>Microbulbifer</taxon>
    </lineage>
</organism>
<gene>
    <name evidence="2" type="ORF">M8T91_16535</name>
</gene>
<keyword evidence="3" id="KW-1185">Reference proteome</keyword>